<gene>
    <name evidence="3" type="ORF">TPELB_17940</name>
</gene>
<sequence length="875" mass="103006">MIDEMQLEKLSKIIESKLGGVLEKSLKNIDNELCATLYIGQKNDDDRDIEEEEKYFPRRYKRNGVINVSTAKPYESTVYSDLGEFIIRASTNNLLVQYKGITEYVEDIIYYVIEECKNYLSVDLEALFKSIEKEESIKEVIEHMLKGDFSDYIEFCTEINTYEKYEDEINKRYINYLNSLITKGNRNSNIIKHLDIISATSYEGSNCKGKLAIFKDYDDLRKHIDISKSTTIEFMDKIDIRDYKSIRKTIEMSGDDWAIICDCNDIYGLTKVNENLRKSSAIVKFIDYYEYEISVINKDRYYGTEESEKKIHLKDGKSIKFKENNDLNKNKDIMENISNEFGTLDEKDKQNLNSIIDAIKKQEKGSMLVITNRAEKEAKHLKYQSTLIEPQKLTVDLVNKISCIDGSILIDEKGICHAIGVILDGPACRYGNKGRGARYNSAIKYIYNRINNTENDYKCLAIVKSEDGMIDIIDRKMFNEVVEHNENNESIHEINLSNIEAKNVNENNGDTEDVLEMFSKCNADRLNLEYIGKNAELEFKEIYKELNLFNKAIDYYNNAIDKKKDAPLFLYMNRARCYYFLAIKEHGSEQSTKFNEFIVKSEQDFDEALKINNEDKRFGNIRNIKDEIVRMKNNIDLLKKYNSEDLKKDYYIYFDKFVHLDEICKLIDKDSNNENLYLFRVDICYEIIKNCKFIIITSVEAKFMLNDILKSYNLNPKNIKIYNIIEKIYFRFLNDTDHFLKEKKGYLIKNDYDFIVDHRQKLIKDIIEYISIENELSDLENIYYVLGKIYFKLSKFDIKNSKKYLNKSLKYIDKNVKDSIKNKLYIGLHYKYEVLIDICKEIKSLEKDKRSLDDLTKKISIYNKKLKKINTQNSN</sequence>
<dbReference type="Pfam" id="PF21750">
    <property type="entry name" value="DACNH"/>
    <property type="match status" value="1"/>
</dbReference>
<evidence type="ECO:0000313" key="3">
    <source>
        <dbReference type="EMBL" id="XAM41481.1"/>
    </source>
</evidence>
<organism evidence="3 4">
    <name type="scientific">Terrisporobacter petrolearius</name>
    <dbReference type="NCBI Taxonomy" id="1460447"/>
    <lineage>
        <taxon>Bacteria</taxon>
        <taxon>Bacillati</taxon>
        <taxon>Bacillota</taxon>
        <taxon>Clostridia</taxon>
        <taxon>Peptostreptococcales</taxon>
        <taxon>Peptostreptococcaceae</taxon>
        <taxon>Terrisporobacter</taxon>
    </lineage>
</organism>
<proteinExistence type="predicted"/>
<dbReference type="InterPro" id="IPR048555">
    <property type="entry name" value="DACNH"/>
</dbReference>
<dbReference type="Proteomes" id="UP001477947">
    <property type="component" value="Chromosome"/>
</dbReference>
<dbReference type="EMBL" id="CP154622">
    <property type="protein sequence ID" value="XAM41481.1"/>
    <property type="molecule type" value="Genomic_DNA"/>
</dbReference>
<keyword evidence="4" id="KW-1185">Reference proteome</keyword>
<dbReference type="SUPFAM" id="SSF143597">
    <property type="entry name" value="YojJ-like"/>
    <property type="match status" value="1"/>
</dbReference>
<accession>A0ABZ3FFI1</accession>
<dbReference type="InterPro" id="IPR036888">
    <property type="entry name" value="DNA_integrity_DisA_N_sf"/>
</dbReference>
<protein>
    <recommendedName>
        <fullName evidence="2">DAC domain-containing protein</fullName>
    </recommendedName>
</protein>
<dbReference type="InterPro" id="IPR003390">
    <property type="entry name" value="DNA_integrity_scan_DisA_N"/>
</dbReference>
<evidence type="ECO:0000313" key="4">
    <source>
        <dbReference type="Proteomes" id="UP001477947"/>
    </source>
</evidence>
<evidence type="ECO:0000259" key="2">
    <source>
        <dbReference type="PROSITE" id="PS51794"/>
    </source>
</evidence>
<feature type="coiled-coil region" evidence="1">
    <location>
        <begin position="845"/>
        <end position="872"/>
    </location>
</feature>
<dbReference type="PROSITE" id="PS51794">
    <property type="entry name" value="DAC"/>
    <property type="match status" value="1"/>
</dbReference>
<name>A0ABZ3FFI1_9FIRM</name>
<evidence type="ECO:0000256" key="1">
    <source>
        <dbReference type="SAM" id="Coils"/>
    </source>
</evidence>
<feature type="domain" description="DAC" evidence="2">
    <location>
        <begin position="334"/>
        <end position="484"/>
    </location>
</feature>
<reference evidence="3 4" key="1">
    <citation type="submission" date="2024-04" db="EMBL/GenBank/DDBJ databases">
        <title>Isolation and characterization of novel acetogenic strains of the genera Terrisporobacter and Acetoanaerobium.</title>
        <authorList>
            <person name="Boeer T."/>
            <person name="Schueler M.A."/>
            <person name="Lueschen A."/>
            <person name="Eysell L."/>
            <person name="Droege J."/>
            <person name="Heinemann M."/>
            <person name="Engelhardt L."/>
            <person name="Basen M."/>
            <person name="Daniel R."/>
        </authorList>
    </citation>
    <scope>NUCLEOTIDE SEQUENCE [LARGE SCALE GENOMIC DNA]</scope>
    <source>
        <strain evidence="3 4">ELB</strain>
    </source>
</reference>
<keyword evidence="1" id="KW-0175">Coiled coil</keyword>
<dbReference type="RefSeq" id="WP_343339384.1">
    <property type="nucleotide sequence ID" value="NZ_CP154622.1"/>
</dbReference>